<name>A0A427A400_ENSVE</name>
<feature type="region of interest" description="Disordered" evidence="1">
    <location>
        <begin position="55"/>
        <end position="78"/>
    </location>
</feature>
<feature type="transmembrane region" description="Helical" evidence="2">
    <location>
        <begin position="28"/>
        <end position="53"/>
    </location>
</feature>
<feature type="compositionally biased region" description="Basic and acidic residues" evidence="1">
    <location>
        <begin position="57"/>
        <end position="69"/>
    </location>
</feature>
<keyword evidence="2" id="KW-0812">Transmembrane</keyword>
<dbReference type="EMBL" id="AMZH03003858">
    <property type="protein sequence ID" value="RRT70942.1"/>
    <property type="molecule type" value="Genomic_DNA"/>
</dbReference>
<keyword evidence="2" id="KW-1133">Transmembrane helix</keyword>
<dbReference type="Proteomes" id="UP000287651">
    <property type="component" value="Unassembled WGS sequence"/>
</dbReference>
<evidence type="ECO:0000313" key="4">
    <source>
        <dbReference type="Proteomes" id="UP000287651"/>
    </source>
</evidence>
<dbReference type="AlphaFoldDB" id="A0A427A400"/>
<feature type="non-terminal residue" evidence="3">
    <location>
        <position position="1"/>
    </location>
</feature>
<gene>
    <name evidence="3" type="ORF">B296_00008614</name>
</gene>
<evidence type="ECO:0000256" key="2">
    <source>
        <dbReference type="SAM" id="Phobius"/>
    </source>
</evidence>
<accession>A0A427A400</accession>
<sequence>AYIVGIVDHLYLATRLPLWLTLPSYTSIMPVILAASKFAFVFLLVSGLPAMAVEGGESSRTRAFSEGKQGRGGGSGER</sequence>
<reference evidence="3 4" key="1">
    <citation type="journal article" date="2014" name="Agronomy (Basel)">
        <title>A Draft Genome Sequence for Ensete ventricosum, the Drought-Tolerant Tree Against Hunger.</title>
        <authorList>
            <person name="Harrison J."/>
            <person name="Moore K.A."/>
            <person name="Paszkiewicz K."/>
            <person name="Jones T."/>
            <person name="Grant M."/>
            <person name="Ambacheew D."/>
            <person name="Muzemil S."/>
            <person name="Studholme D.J."/>
        </authorList>
    </citation>
    <scope>NUCLEOTIDE SEQUENCE [LARGE SCALE GENOMIC DNA]</scope>
</reference>
<protein>
    <submittedName>
        <fullName evidence="3">Uncharacterized protein</fullName>
    </submittedName>
</protein>
<comment type="caution">
    <text evidence="3">The sequence shown here is derived from an EMBL/GenBank/DDBJ whole genome shotgun (WGS) entry which is preliminary data.</text>
</comment>
<organism evidence="3 4">
    <name type="scientific">Ensete ventricosum</name>
    <name type="common">Abyssinian banana</name>
    <name type="synonym">Musa ensete</name>
    <dbReference type="NCBI Taxonomy" id="4639"/>
    <lineage>
        <taxon>Eukaryota</taxon>
        <taxon>Viridiplantae</taxon>
        <taxon>Streptophyta</taxon>
        <taxon>Embryophyta</taxon>
        <taxon>Tracheophyta</taxon>
        <taxon>Spermatophyta</taxon>
        <taxon>Magnoliopsida</taxon>
        <taxon>Liliopsida</taxon>
        <taxon>Zingiberales</taxon>
        <taxon>Musaceae</taxon>
        <taxon>Ensete</taxon>
    </lineage>
</organism>
<proteinExistence type="predicted"/>
<evidence type="ECO:0000313" key="3">
    <source>
        <dbReference type="EMBL" id="RRT70942.1"/>
    </source>
</evidence>
<keyword evidence="2" id="KW-0472">Membrane</keyword>
<evidence type="ECO:0000256" key="1">
    <source>
        <dbReference type="SAM" id="MobiDB-lite"/>
    </source>
</evidence>